<accession>A0A0A1U3P7</accession>
<evidence type="ECO:0000313" key="2">
    <source>
        <dbReference type="EMBL" id="ELP87353.1"/>
    </source>
</evidence>
<feature type="domain" description="RNB" evidence="1">
    <location>
        <begin position="229"/>
        <end position="374"/>
    </location>
</feature>
<gene>
    <name evidence="2" type="ORF">EIN_096100</name>
</gene>
<proteinExistence type="predicted"/>
<name>A0A0A1U3P7_ENTIV</name>
<keyword evidence="3" id="KW-1185">Reference proteome</keyword>
<dbReference type="InterPro" id="IPR012340">
    <property type="entry name" value="NA-bd_OB-fold"/>
</dbReference>
<dbReference type="AlphaFoldDB" id="A0A0A1U3P7"/>
<dbReference type="Pfam" id="PF00773">
    <property type="entry name" value="RNB"/>
    <property type="match status" value="1"/>
</dbReference>
<protein>
    <recommendedName>
        <fullName evidence="1">RNB domain-containing protein</fullName>
    </recommendedName>
</protein>
<dbReference type="InterPro" id="IPR050180">
    <property type="entry name" value="RNR_Ribonuclease"/>
</dbReference>
<dbReference type="KEGG" id="eiv:EIN_096100"/>
<reference evidence="2 3" key="1">
    <citation type="submission" date="2012-10" db="EMBL/GenBank/DDBJ databases">
        <authorList>
            <person name="Zafar N."/>
            <person name="Inman J."/>
            <person name="Hall N."/>
            <person name="Lorenzi H."/>
            <person name="Caler E."/>
        </authorList>
    </citation>
    <scope>NUCLEOTIDE SEQUENCE [LARGE SCALE GENOMIC DNA]</scope>
    <source>
        <strain evidence="2 3">IP1</strain>
    </source>
</reference>
<dbReference type="GO" id="GO:0000175">
    <property type="term" value="F:3'-5'-RNA exonuclease activity"/>
    <property type="evidence" value="ECO:0007669"/>
    <property type="project" value="TreeGrafter"/>
</dbReference>
<evidence type="ECO:0000259" key="1">
    <source>
        <dbReference type="Pfam" id="PF00773"/>
    </source>
</evidence>
<dbReference type="OMA" id="YTKQGDN"/>
<dbReference type="RefSeq" id="XP_004254124.1">
    <property type="nucleotide sequence ID" value="XM_004254076.1"/>
</dbReference>
<dbReference type="SUPFAM" id="SSF50249">
    <property type="entry name" value="Nucleic acid-binding proteins"/>
    <property type="match status" value="1"/>
</dbReference>
<sequence length="492" mass="56503">MQYIGTVQGLFLTNSNVHFCRIQIGQGNVDVFIPPLSTLFAFPGDIVTLGIFPPSLWKLSLCDKIQFLDGPFNSSLFFSTQNFNSIFDVFLALRTVENKRLIPVGCVTSINQMASLDACSGYVENNIFYPDDRNFPVWPAPNTYVEFRRVLGVYNRQAMSFEVQNGSKEKNFNRESDMEIIKMESESLKRIKFDFPCVPITNATPLISFDTKTEEIRKEEPLKEIFNVDLRNRRVFTIDHRTTRIRDDALHVCYVGPNLIEFGVHCTDFTEDLSVEEFTHLFNQRQKESGHTFNQKICEKLSLDCGKTLHAFSILFYVNTTTCRVEQCCFGKSVIRVQANLTTDQFTRLSTANTVDDLKVFNGLKTSQMDLERICSDSKLLSEITEKVLCLYIAKNTVGQGDVIADLGKFVGRCMGEQLHQYYGDLALLRDYRPWYYRTTFRSPLRKLFDICVLRQIEAMNCKYGVEQMVITVCGTAERLQMLIDEQKILPL</sequence>
<dbReference type="VEuPathDB" id="AmoebaDB:EIN_096100"/>
<dbReference type="InterPro" id="IPR001900">
    <property type="entry name" value="RNase_II/R"/>
</dbReference>
<dbReference type="Proteomes" id="UP000014680">
    <property type="component" value="Unassembled WGS sequence"/>
</dbReference>
<dbReference type="PANTHER" id="PTHR23355:SF9">
    <property type="entry name" value="DIS3-LIKE EXONUCLEASE 2"/>
    <property type="match status" value="1"/>
</dbReference>
<organism evidence="2 3">
    <name type="scientific">Entamoeba invadens IP1</name>
    <dbReference type="NCBI Taxonomy" id="370355"/>
    <lineage>
        <taxon>Eukaryota</taxon>
        <taxon>Amoebozoa</taxon>
        <taxon>Evosea</taxon>
        <taxon>Archamoebae</taxon>
        <taxon>Mastigamoebida</taxon>
        <taxon>Entamoebidae</taxon>
        <taxon>Entamoeba</taxon>
    </lineage>
</organism>
<evidence type="ECO:0000313" key="3">
    <source>
        <dbReference type="Proteomes" id="UP000014680"/>
    </source>
</evidence>
<dbReference type="OrthoDB" id="26735at2759"/>
<dbReference type="GO" id="GO:0003723">
    <property type="term" value="F:RNA binding"/>
    <property type="evidence" value="ECO:0007669"/>
    <property type="project" value="InterPro"/>
</dbReference>
<dbReference type="GO" id="GO:0006402">
    <property type="term" value="P:mRNA catabolic process"/>
    <property type="evidence" value="ECO:0007669"/>
    <property type="project" value="TreeGrafter"/>
</dbReference>
<dbReference type="EMBL" id="KB206860">
    <property type="protein sequence ID" value="ELP87353.1"/>
    <property type="molecule type" value="Genomic_DNA"/>
</dbReference>
<dbReference type="PANTHER" id="PTHR23355">
    <property type="entry name" value="RIBONUCLEASE"/>
    <property type="match status" value="1"/>
</dbReference>
<dbReference type="GO" id="GO:0000932">
    <property type="term" value="C:P-body"/>
    <property type="evidence" value="ECO:0007669"/>
    <property type="project" value="TreeGrafter"/>
</dbReference>
<dbReference type="GeneID" id="14886368"/>